<dbReference type="GO" id="GO:0005634">
    <property type="term" value="C:nucleus"/>
    <property type="evidence" value="ECO:0007669"/>
    <property type="project" value="TreeGrafter"/>
</dbReference>
<evidence type="ECO:0000256" key="4">
    <source>
        <dbReference type="ARBA" id="ARBA00022786"/>
    </source>
</evidence>
<gene>
    <name evidence="8" type="ORF">HMPREF1541_09141</name>
</gene>
<dbReference type="AlphaFoldDB" id="W2S9I8"/>
<dbReference type="GO" id="GO:0006508">
    <property type="term" value="P:proteolysis"/>
    <property type="evidence" value="ECO:0007669"/>
    <property type="project" value="UniProtKB-KW"/>
</dbReference>
<feature type="compositionally biased region" description="Low complexity" evidence="7">
    <location>
        <begin position="380"/>
        <end position="390"/>
    </location>
</feature>
<dbReference type="PANTHER" id="PTHR12931">
    <property type="entry name" value="UBIQUITIN THIOLESTERASE PROTEIN OTUB"/>
    <property type="match status" value="1"/>
</dbReference>
<feature type="region of interest" description="Disordered" evidence="7">
    <location>
        <begin position="360"/>
        <end position="390"/>
    </location>
</feature>
<dbReference type="EMBL" id="KB822712">
    <property type="protein sequence ID" value="ETN45310.1"/>
    <property type="molecule type" value="Genomic_DNA"/>
</dbReference>
<keyword evidence="3" id="KW-0645">Protease</keyword>
<comment type="catalytic activity">
    <reaction evidence="1">
        <text>Thiol-dependent hydrolysis of ester, thioester, amide, peptide and isopeptide bonds formed by the C-terminal Gly of ubiquitin (a 76-residue protein attached to proteins as an intracellular targeting signal).</text>
        <dbReference type="EC" id="3.4.19.12"/>
    </reaction>
</comment>
<sequence>MVAPNPDEMEEFQRASDKYQPDLPGPFISEKLPISALATEYAEADPRYVAKTTSLAVGYDAYRQVKGDGQCGWRGAVFRYFEIIAESKDHGLVTVEDTRIRSFEDTMKMVGIDYDLLVDFFEETWALFGEIKTALENNTPVLPVVNAAFNDENRSNAIVYHFKMMTSAYMQLHADDFEPFLEMPLQDYRQARIDPTNQEIDEIGLQALSRGVFAPSGFAVEVLYLDRSVGDEVTPHEFIPGVPGTPTIRLLYRPGHYDLIYKQDSSVTVLMTNAPMQPQQMPQNLDESYLDDRLYEYMFPGTHMDPSYQATASYHYNQSPSYNYPPQRHYSQDSGYNQANMYGTQPFSMPPSQPVMFHPTESTPTQTPAYYASSPEPYQSSPTPTVVPSTPGPTVAISPTSGEPAIRHSEFSSAIRGPRRVQHLNIPLNPRTFGR</sequence>
<dbReference type="GO" id="GO:0043130">
    <property type="term" value="F:ubiquitin binding"/>
    <property type="evidence" value="ECO:0007669"/>
    <property type="project" value="TreeGrafter"/>
</dbReference>
<dbReference type="OrthoDB" id="18915at2759"/>
<dbReference type="Pfam" id="PF10275">
    <property type="entry name" value="Peptidase_C65"/>
    <property type="match status" value="1"/>
</dbReference>
<evidence type="ECO:0000313" key="8">
    <source>
        <dbReference type="EMBL" id="ETN45310.1"/>
    </source>
</evidence>
<dbReference type="Gene3D" id="3.30.200.60">
    <property type="entry name" value="Peptidase C65 Otubain, subdomain 1"/>
    <property type="match status" value="1"/>
</dbReference>
<evidence type="ECO:0000256" key="7">
    <source>
        <dbReference type="SAM" id="MobiDB-lite"/>
    </source>
</evidence>
<evidence type="ECO:0000256" key="6">
    <source>
        <dbReference type="ARBA" id="ARBA00022807"/>
    </source>
</evidence>
<dbReference type="InParanoid" id="W2S9I8"/>
<dbReference type="GO" id="GO:0071108">
    <property type="term" value="P:protein K48-linked deubiquitination"/>
    <property type="evidence" value="ECO:0007669"/>
    <property type="project" value="TreeGrafter"/>
</dbReference>
<evidence type="ECO:0000256" key="5">
    <source>
        <dbReference type="ARBA" id="ARBA00022801"/>
    </source>
</evidence>
<evidence type="ECO:0000256" key="2">
    <source>
        <dbReference type="ARBA" id="ARBA00012759"/>
    </source>
</evidence>
<dbReference type="GO" id="GO:0004843">
    <property type="term" value="F:cysteine-type deubiquitinase activity"/>
    <property type="evidence" value="ECO:0007669"/>
    <property type="project" value="UniProtKB-EC"/>
</dbReference>
<dbReference type="InterPro" id="IPR042467">
    <property type="entry name" value="Peptidase_C65_otubain_sub2"/>
</dbReference>
<dbReference type="STRING" id="1220924.W2S9I8"/>
<organism evidence="8 9">
    <name type="scientific">Cyphellophora europaea (strain CBS 101466)</name>
    <name type="common">Phialophora europaea</name>
    <dbReference type="NCBI Taxonomy" id="1220924"/>
    <lineage>
        <taxon>Eukaryota</taxon>
        <taxon>Fungi</taxon>
        <taxon>Dikarya</taxon>
        <taxon>Ascomycota</taxon>
        <taxon>Pezizomycotina</taxon>
        <taxon>Eurotiomycetes</taxon>
        <taxon>Chaetothyriomycetidae</taxon>
        <taxon>Chaetothyriales</taxon>
        <taxon>Cyphellophoraceae</taxon>
        <taxon>Cyphellophora</taxon>
    </lineage>
</organism>
<dbReference type="HOGENOM" id="CLU_014832_0_1_1"/>
<evidence type="ECO:0000313" key="9">
    <source>
        <dbReference type="Proteomes" id="UP000030752"/>
    </source>
</evidence>
<dbReference type="Gene3D" id="1.20.1300.20">
    <property type="entry name" value="Peptidase C65 Otubain, subdomain 2"/>
    <property type="match status" value="1"/>
</dbReference>
<evidence type="ECO:0000256" key="3">
    <source>
        <dbReference type="ARBA" id="ARBA00022670"/>
    </source>
</evidence>
<dbReference type="RefSeq" id="XP_008712038.1">
    <property type="nucleotide sequence ID" value="XM_008713816.1"/>
</dbReference>
<dbReference type="PANTHER" id="PTHR12931:SF15">
    <property type="entry name" value="UBIQUITIN THIOESTERASE OTUBAIN-LIKE"/>
    <property type="match status" value="1"/>
</dbReference>
<reference evidence="8 9" key="1">
    <citation type="submission" date="2013-03" db="EMBL/GenBank/DDBJ databases">
        <title>The Genome Sequence of Phialophora europaea CBS 101466.</title>
        <authorList>
            <consortium name="The Broad Institute Genomics Platform"/>
            <person name="Cuomo C."/>
            <person name="de Hoog S."/>
            <person name="Gorbushina A."/>
            <person name="Walker B."/>
            <person name="Young S.K."/>
            <person name="Zeng Q."/>
            <person name="Gargeya S."/>
            <person name="Fitzgerald M."/>
            <person name="Haas B."/>
            <person name="Abouelleil A."/>
            <person name="Allen A.W."/>
            <person name="Alvarado L."/>
            <person name="Arachchi H.M."/>
            <person name="Berlin A.M."/>
            <person name="Chapman S.B."/>
            <person name="Gainer-Dewar J."/>
            <person name="Goldberg J."/>
            <person name="Griggs A."/>
            <person name="Gujja S."/>
            <person name="Hansen M."/>
            <person name="Howarth C."/>
            <person name="Imamovic A."/>
            <person name="Ireland A."/>
            <person name="Larimer J."/>
            <person name="McCowan C."/>
            <person name="Murphy C."/>
            <person name="Pearson M."/>
            <person name="Poon T.W."/>
            <person name="Priest M."/>
            <person name="Roberts A."/>
            <person name="Saif S."/>
            <person name="Shea T."/>
            <person name="Sisk P."/>
            <person name="Sykes S."/>
            <person name="Wortman J."/>
            <person name="Nusbaum C."/>
            <person name="Birren B."/>
        </authorList>
    </citation>
    <scope>NUCLEOTIDE SEQUENCE [LARGE SCALE GENOMIC DNA]</scope>
    <source>
        <strain evidence="8 9">CBS 101466</strain>
    </source>
</reference>
<protein>
    <recommendedName>
        <fullName evidence="2">ubiquitinyl hydrolase 1</fullName>
        <ecNumber evidence="2">3.4.19.12</ecNumber>
    </recommendedName>
</protein>
<keyword evidence="6" id="KW-0788">Thiol protease</keyword>
<keyword evidence="4" id="KW-0833">Ubl conjugation pathway</keyword>
<dbReference type="InterPro" id="IPR019400">
    <property type="entry name" value="Peptidase_C65_otubain"/>
</dbReference>
<dbReference type="SUPFAM" id="SSF54001">
    <property type="entry name" value="Cysteine proteinases"/>
    <property type="match status" value="1"/>
</dbReference>
<dbReference type="VEuPathDB" id="FungiDB:HMPREF1541_09141"/>
<name>W2S9I8_CYPE1</name>
<dbReference type="GeneID" id="19976480"/>
<keyword evidence="5" id="KW-0378">Hydrolase</keyword>
<dbReference type="EC" id="3.4.19.12" evidence="2"/>
<evidence type="ECO:0000256" key="1">
    <source>
        <dbReference type="ARBA" id="ARBA00000707"/>
    </source>
</evidence>
<keyword evidence="9" id="KW-1185">Reference proteome</keyword>
<dbReference type="Proteomes" id="UP000030752">
    <property type="component" value="Unassembled WGS sequence"/>
</dbReference>
<proteinExistence type="predicted"/>
<accession>W2S9I8</accession>
<dbReference type="InterPro" id="IPR038765">
    <property type="entry name" value="Papain-like_cys_pep_sf"/>
</dbReference>
<dbReference type="eggNOG" id="KOG3991">
    <property type="taxonomic scope" value="Eukaryota"/>
</dbReference>
<dbReference type="InterPro" id="IPR042468">
    <property type="entry name" value="Peptidase_C65_otubain_sub1"/>
</dbReference>
<dbReference type="CDD" id="cd22749">
    <property type="entry name" value="Otubain_C65"/>
    <property type="match status" value="1"/>
</dbReference>